<evidence type="ECO:0000313" key="7">
    <source>
        <dbReference type="EMBL" id="KAG2229385.1"/>
    </source>
</evidence>
<keyword evidence="4 6" id="KW-0472">Membrane</keyword>
<comment type="subcellular location">
    <subcellularLocation>
        <location evidence="1">Membrane</location>
        <topology evidence="1">Multi-pass membrane protein</topology>
    </subcellularLocation>
</comment>
<dbReference type="EMBL" id="JAEPRE010000279">
    <property type="protein sequence ID" value="KAG2229385.1"/>
    <property type="molecule type" value="Genomic_DNA"/>
</dbReference>
<evidence type="ECO:0000256" key="4">
    <source>
        <dbReference type="ARBA" id="ARBA00023136"/>
    </source>
</evidence>
<proteinExistence type="predicted"/>
<dbReference type="Pfam" id="PF05653">
    <property type="entry name" value="Mg_trans_NIPA"/>
    <property type="match status" value="2"/>
</dbReference>
<evidence type="ECO:0000256" key="5">
    <source>
        <dbReference type="SAM" id="MobiDB-lite"/>
    </source>
</evidence>
<evidence type="ECO:0000256" key="3">
    <source>
        <dbReference type="ARBA" id="ARBA00022989"/>
    </source>
</evidence>
<feature type="transmembrane region" description="Helical" evidence="6">
    <location>
        <begin position="153"/>
        <end position="173"/>
    </location>
</feature>
<dbReference type="InterPro" id="IPR008521">
    <property type="entry name" value="Mg_trans_NIPA"/>
</dbReference>
<dbReference type="GO" id="GO:0016020">
    <property type="term" value="C:membrane"/>
    <property type="evidence" value="ECO:0007669"/>
    <property type="project" value="UniProtKB-SubCell"/>
</dbReference>
<feature type="transmembrane region" description="Helical" evidence="6">
    <location>
        <begin position="193"/>
        <end position="210"/>
    </location>
</feature>
<dbReference type="GO" id="GO:0015095">
    <property type="term" value="F:magnesium ion transmembrane transporter activity"/>
    <property type="evidence" value="ECO:0007669"/>
    <property type="project" value="InterPro"/>
</dbReference>
<gene>
    <name evidence="7" type="ORF">INT48_002788</name>
</gene>
<feature type="transmembrane region" description="Helical" evidence="6">
    <location>
        <begin position="251"/>
        <end position="270"/>
    </location>
</feature>
<dbReference type="PANTHER" id="PTHR12570:SF85">
    <property type="entry name" value="DUF803 DOMAIN MEMBRANE PROTEIN (AFU_ORTHOLOGUE AFUA_1G15880)"/>
    <property type="match status" value="1"/>
</dbReference>
<accession>A0A8H7VQK3</accession>
<feature type="transmembrane region" description="Helical" evidence="6">
    <location>
        <begin position="6"/>
        <end position="26"/>
    </location>
</feature>
<reference evidence="7" key="1">
    <citation type="submission" date="2021-01" db="EMBL/GenBank/DDBJ databases">
        <title>Metabolic potential, ecology and presence of endohyphal bacteria is reflected in genomic diversity of Mucoromycotina.</title>
        <authorList>
            <person name="Muszewska A."/>
            <person name="Okrasinska A."/>
            <person name="Steczkiewicz K."/>
            <person name="Drgas O."/>
            <person name="Orlowska M."/>
            <person name="Perlinska-Lenart U."/>
            <person name="Aleksandrzak-Piekarczyk T."/>
            <person name="Szatraj K."/>
            <person name="Zielenkiewicz U."/>
            <person name="Pilsyk S."/>
            <person name="Malc E."/>
            <person name="Mieczkowski P."/>
            <person name="Kruszewska J.S."/>
            <person name="Biernat P."/>
            <person name="Pawlowska J."/>
        </authorList>
    </citation>
    <scope>NUCLEOTIDE SEQUENCE</scope>
    <source>
        <strain evidence="7">WA0000018081</strain>
    </source>
</reference>
<sequence>MLQEKYIGLILAMSSSVFIGLSFVITKKGLLSSRRRHGVSAVEGKHHYLKNWTWWAGIGTMAIGEILNFSAYSFAPPILEKLGSIGKVGCLLSVVGAFIVVLHAPEDKDVTSIEELLYYALQPGFIIYCIFVLSVSFFMIFKVVPLYGSKNPFVYISICSLVGSVSVMAIKAFGIALKLTFAGNNQLTHPSTYAFGIIVVICIIVQMNYFNKALEQFSTNVVNPIYFVCFTTATIVASAILFHGFNTDNPTNVASLICGFVIIFTGVYLLDSIARSIPHQSIPSEDEEEETLLEQQEVGSSFNLSGLNHGSDEDIELIPRPRSR</sequence>
<name>A0A8H7VQK3_9FUNG</name>
<evidence type="ECO:0008006" key="9">
    <source>
        <dbReference type="Google" id="ProtNLM"/>
    </source>
</evidence>
<feature type="transmembrane region" description="Helical" evidence="6">
    <location>
        <begin position="222"/>
        <end position="245"/>
    </location>
</feature>
<feature type="transmembrane region" description="Helical" evidence="6">
    <location>
        <begin position="116"/>
        <end position="141"/>
    </location>
</feature>
<evidence type="ECO:0000256" key="6">
    <source>
        <dbReference type="SAM" id="Phobius"/>
    </source>
</evidence>
<feature type="transmembrane region" description="Helical" evidence="6">
    <location>
        <begin position="85"/>
        <end position="104"/>
    </location>
</feature>
<protein>
    <recommendedName>
        <fullName evidence="9">Magnesium transporter</fullName>
    </recommendedName>
</protein>
<comment type="caution">
    <text evidence="7">The sequence shown here is derived from an EMBL/GenBank/DDBJ whole genome shotgun (WGS) entry which is preliminary data.</text>
</comment>
<feature type="region of interest" description="Disordered" evidence="5">
    <location>
        <begin position="301"/>
        <end position="324"/>
    </location>
</feature>
<evidence type="ECO:0000313" key="8">
    <source>
        <dbReference type="Proteomes" id="UP000613177"/>
    </source>
</evidence>
<evidence type="ECO:0000256" key="2">
    <source>
        <dbReference type="ARBA" id="ARBA00022692"/>
    </source>
</evidence>
<dbReference type="Proteomes" id="UP000613177">
    <property type="component" value="Unassembled WGS sequence"/>
</dbReference>
<dbReference type="AlphaFoldDB" id="A0A8H7VQK3"/>
<keyword evidence="2 6" id="KW-0812">Transmembrane</keyword>
<dbReference type="PANTHER" id="PTHR12570">
    <property type="match status" value="1"/>
</dbReference>
<organism evidence="7 8">
    <name type="scientific">Thamnidium elegans</name>
    <dbReference type="NCBI Taxonomy" id="101142"/>
    <lineage>
        <taxon>Eukaryota</taxon>
        <taxon>Fungi</taxon>
        <taxon>Fungi incertae sedis</taxon>
        <taxon>Mucoromycota</taxon>
        <taxon>Mucoromycotina</taxon>
        <taxon>Mucoromycetes</taxon>
        <taxon>Mucorales</taxon>
        <taxon>Mucorineae</taxon>
        <taxon>Mucoraceae</taxon>
        <taxon>Thamnidium</taxon>
    </lineage>
</organism>
<evidence type="ECO:0000256" key="1">
    <source>
        <dbReference type="ARBA" id="ARBA00004141"/>
    </source>
</evidence>
<keyword evidence="3 6" id="KW-1133">Transmembrane helix</keyword>
<keyword evidence="8" id="KW-1185">Reference proteome</keyword>